<sequence length="611" mass="68185">MADIDDELLALAGDASSDEEEDQKDVSRASSVEAENKNSSSNTKKSGNRKKGRRNDSEDEGEISSVNSDRSIAMDESDSDSDVAPAMFDDEGDKYPFEGKFLNSSEKAEIMAMPEIKREEILAERAQEVERDRQNRALRQLINSRKNEEAKQDKKRKAGSAFEEESNRKTARQRTKLGGGKVGESSSGIEKFKRARQEKDDRNRRHDEDRARNKGRRDTGHDESSDADGGGAESELEWDDGKSRAKKPESPDLRDSEPAGLTEIERVRVGRSRFAMVCFYPGFDEAITGTYVRISIGFDKETGSNIYRMAAVKGFVEDRPYAMENPNGKLFKTTQYVRAAHGKSEKNWPFITCSDSPFTEAEWNRYRQTCLVEGVPLPKKGKLNQKITDINNLVNRSWTEAELQEKLTKSGALVNKYIPINRNRLNNLIREAKAAGNEEKAAHYRAELEELEGPKLAYSTSMQASPKKVTGPPGLSQQERLAVLNKQNRAKNIQEVRQALINERKIAKKTEAAIARGELVPEDHSKRLKTRAKVNHDVSEAYVKKTGSDRSGTNTPAVGTPSLSAKKAGTPLPHLARLQNGEKKNGIATIRRPIMDDDIIGSIDLGIDLEL</sequence>
<evidence type="ECO:0000256" key="3">
    <source>
        <dbReference type="ARBA" id="ARBA00023163"/>
    </source>
</evidence>
<keyword evidence="2" id="KW-0805">Transcription regulation</keyword>
<organism evidence="7 8">
    <name type="scientific">Phlyctema vagabunda</name>
    <dbReference type="NCBI Taxonomy" id="108571"/>
    <lineage>
        <taxon>Eukaryota</taxon>
        <taxon>Fungi</taxon>
        <taxon>Dikarya</taxon>
        <taxon>Ascomycota</taxon>
        <taxon>Pezizomycotina</taxon>
        <taxon>Leotiomycetes</taxon>
        <taxon>Helotiales</taxon>
        <taxon>Dermateaceae</taxon>
        <taxon>Phlyctema</taxon>
    </lineage>
</organism>
<feature type="region of interest" description="Disordered" evidence="5">
    <location>
        <begin position="127"/>
        <end position="259"/>
    </location>
</feature>
<dbReference type="SUPFAM" id="SSF159042">
    <property type="entry name" value="Plus3-like"/>
    <property type="match status" value="1"/>
</dbReference>
<dbReference type="PANTHER" id="PTHR13115:SF8">
    <property type="entry name" value="RNA POLYMERASE-ASSOCIATED PROTEIN RTF1 HOMOLOG"/>
    <property type="match status" value="1"/>
</dbReference>
<dbReference type="EMBL" id="JBFCZG010000003">
    <property type="protein sequence ID" value="KAL3424584.1"/>
    <property type="molecule type" value="Genomic_DNA"/>
</dbReference>
<name>A0ABR4PMM7_9HELO</name>
<dbReference type="SMART" id="SM00719">
    <property type="entry name" value="Plus3"/>
    <property type="match status" value="1"/>
</dbReference>
<dbReference type="PANTHER" id="PTHR13115">
    <property type="entry name" value="RNA POLYMERASE-ASSOCIATED PROTEIN RTF1 HOMOLOG"/>
    <property type="match status" value="1"/>
</dbReference>
<feature type="domain" description="Plus3" evidence="6">
    <location>
        <begin position="258"/>
        <end position="395"/>
    </location>
</feature>
<keyword evidence="8" id="KW-1185">Reference proteome</keyword>
<comment type="subcellular location">
    <subcellularLocation>
        <location evidence="1">Nucleus</location>
    </subcellularLocation>
</comment>
<feature type="compositionally biased region" description="Basic and acidic residues" evidence="5">
    <location>
        <begin position="190"/>
        <end position="224"/>
    </location>
</feature>
<dbReference type="Gene3D" id="3.90.70.200">
    <property type="entry name" value="Plus-3 domain"/>
    <property type="match status" value="1"/>
</dbReference>
<gene>
    <name evidence="7" type="ORF">PVAG01_03865</name>
</gene>
<accession>A0ABR4PMM7</accession>
<dbReference type="Proteomes" id="UP001629113">
    <property type="component" value="Unassembled WGS sequence"/>
</dbReference>
<dbReference type="Pfam" id="PF03126">
    <property type="entry name" value="Plus-3"/>
    <property type="match status" value="1"/>
</dbReference>
<evidence type="ECO:0000256" key="5">
    <source>
        <dbReference type="SAM" id="MobiDB-lite"/>
    </source>
</evidence>
<keyword evidence="4" id="KW-0539">Nucleus</keyword>
<reference evidence="7 8" key="1">
    <citation type="submission" date="2024-06" db="EMBL/GenBank/DDBJ databases">
        <title>Complete genome of Phlyctema vagabunda strain 19-DSS-EL-015.</title>
        <authorList>
            <person name="Fiorenzani C."/>
        </authorList>
    </citation>
    <scope>NUCLEOTIDE SEQUENCE [LARGE SCALE GENOMIC DNA]</scope>
    <source>
        <strain evidence="7 8">19-DSS-EL-015</strain>
    </source>
</reference>
<feature type="compositionally biased region" description="Polar residues" evidence="5">
    <location>
        <begin position="549"/>
        <end position="563"/>
    </location>
</feature>
<feature type="compositionally biased region" description="Basic and acidic residues" evidence="5">
    <location>
        <begin position="239"/>
        <end position="259"/>
    </location>
</feature>
<proteinExistence type="predicted"/>
<protein>
    <submittedName>
        <fullName evidence="7">RNA polymerase-associated protein RTF1</fullName>
    </submittedName>
</protein>
<evidence type="ECO:0000256" key="1">
    <source>
        <dbReference type="ARBA" id="ARBA00004123"/>
    </source>
</evidence>
<dbReference type="InterPro" id="IPR004343">
    <property type="entry name" value="Plus-3_dom"/>
</dbReference>
<evidence type="ECO:0000256" key="2">
    <source>
        <dbReference type="ARBA" id="ARBA00023015"/>
    </source>
</evidence>
<evidence type="ECO:0000313" key="8">
    <source>
        <dbReference type="Proteomes" id="UP001629113"/>
    </source>
</evidence>
<feature type="region of interest" description="Disordered" evidence="5">
    <location>
        <begin position="1"/>
        <end position="99"/>
    </location>
</feature>
<evidence type="ECO:0000256" key="4">
    <source>
        <dbReference type="ARBA" id="ARBA00023242"/>
    </source>
</evidence>
<feature type="region of interest" description="Disordered" evidence="5">
    <location>
        <begin position="545"/>
        <end position="580"/>
    </location>
</feature>
<dbReference type="InterPro" id="IPR036128">
    <property type="entry name" value="Plus3-like_sf"/>
</dbReference>
<evidence type="ECO:0000259" key="6">
    <source>
        <dbReference type="PROSITE" id="PS51360"/>
    </source>
</evidence>
<evidence type="ECO:0000313" key="7">
    <source>
        <dbReference type="EMBL" id="KAL3424584.1"/>
    </source>
</evidence>
<keyword evidence="3" id="KW-0804">Transcription</keyword>
<comment type="caution">
    <text evidence="7">The sequence shown here is derived from an EMBL/GenBank/DDBJ whole genome shotgun (WGS) entry which is preliminary data.</text>
</comment>
<dbReference type="PROSITE" id="PS51360">
    <property type="entry name" value="PLUS3"/>
    <property type="match status" value="1"/>
</dbReference>